<dbReference type="STRING" id="109280.ENSHCOP00000003193"/>
<organism evidence="5 6">
    <name type="scientific">Hippocampus comes</name>
    <name type="common">Tiger tail seahorse</name>
    <dbReference type="NCBI Taxonomy" id="109280"/>
    <lineage>
        <taxon>Eukaryota</taxon>
        <taxon>Metazoa</taxon>
        <taxon>Chordata</taxon>
        <taxon>Craniata</taxon>
        <taxon>Vertebrata</taxon>
        <taxon>Euteleostomi</taxon>
        <taxon>Actinopterygii</taxon>
        <taxon>Neopterygii</taxon>
        <taxon>Teleostei</taxon>
        <taxon>Neoteleostei</taxon>
        <taxon>Acanthomorphata</taxon>
        <taxon>Syngnathiaria</taxon>
        <taxon>Syngnathiformes</taxon>
        <taxon>Syngnathoidei</taxon>
        <taxon>Syngnathidae</taxon>
        <taxon>Hippocampus</taxon>
    </lineage>
</organism>
<evidence type="ECO:0000256" key="2">
    <source>
        <dbReference type="ARBA" id="ARBA00022490"/>
    </source>
</evidence>
<dbReference type="GO" id="GO:0017022">
    <property type="term" value="F:myosin binding"/>
    <property type="evidence" value="ECO:0007669"/>
    <property type="project" value="TreeGrafter"/>
</dbReference>
<dbReference type="AlphaFoldDB" id="A0A3Q2XFU7"/>
<dbReference type="Ensembl" id="ENSHCOT00000009152.1">
    <property type="protein sequence ID" value="ENSHCOP00000003193.1"/>
    <property type="gene ID" value="ENSHCOG00000004476.1"/>
</dbReference>
<dbReference type="PANTHER" id="PTHR14555">
    <property type="entry name" value="MYELIN-ASSOCIATED OLIGODENDROCYTIC BASIC PROTEIN MOBP -RELATED"/>
    <property type="match status" value="1"/>
</dbReference>
<dbReference type="InterPro" id="IPR051745">
    <property type="entry name" value="Intracell_Transport_Effector"/>
</dbReference>
<dbReference type="GO" id="GO:0030864">
    <property type="term" value="C:cortical actin cytoskeleton"/>
    <property type="evidence" value="ECO:0007669"/>
    <property type="project" value="TreeGrafter"/>
</dbReference>
<dbReference type="InterPro" id="IPR013083">
    <property type="entry name" value="Znf_RING/FYVE/PHD"/>
</dbReference>
<evidence type="ECO:0000313" key="6">
    <source>
        <dbReference type="Proteomes" id="UP000264820"/>
    </source>
</evidence>
<keyword evidence="3" id="KW-0175">Coiled coil</keyword>
<keyword evidence="2" id="KW-0963">Cytoplasm</keyword>
<dbReference type="Proteomes" id="UP000264820">
    <property type="component" value="Unplaced"/>
</dbReference>
<dbReference type="InterPro" id="IPR011011">
    <property type="entry name" value="Znf_FYVE_PHD"/>
</dbReference>
<protein>
    <recommendedName>
        <fullName evidence="4">RabBD domain-containing protein</fullName>
    </recommendedName>
</protein>
<dbReference type="Gene3D" id="3.30.40.10">
    <property type="entry name" value="Zinc/RING finger domain, C3HC4 (zinc finger)"/>
    <property type="match status" value="1"/>
</dbReference>
<dbReference type="Pfam" id="PF02318">
    <property type="entry name" value="FYVE_2"/>
    <property type="match status" value="1"/>
</dbReference>
<feature type="coiled-coil region" evidence="3">
    <location>
        <begin position="24"/>
        <end position="51"/>
    </location>
</feature>
<keyword evidence="6" id="KW-1185">Reference proteome</keyword>
<evidence type="ECO:0000256" key="1">
    <source>
        <dbReference type="ARBA" id="ARBA00004556"/>
    </source>
</evidence>
<proteinExistence type="predicted"/>
<dbReference type="GO" id="GO:0006886">
    <property type="term" value="P:intracellular protein transport"/>
    <property type="evidence" value="ECO:0007669"/>
    <property type="project" value="InterPro"/>
</dbReference>
<dbReference type="PANTHER" id="PTHR14555:SF6">
    <property type="entry name" value="RAB EFFECTOR MYRIP"/>
    <property type="match status" value="1"/>
</dbReference>
<dbReference type="SUPFAM" id="SSF57903">
    <property type="entry name" value="FYVE/PHD zinc finger"/>
    <property type="match status" value="1"/>
</dbReference>
<reference evidence="5" key="1">
    <citation type="submission" date="2025-08" db="UniProtKB">
        <authorList>
            <consortium name="Ensembl"/>
        </authorList>
    </citation>
    <scope>IDENTIFICATION</scope>
</reference>
<name>A0A3Q2XFU7_HIPCM</name>
<dbReference type="GO" id="GO:0031267">
    <property type="term" value="F:small GTPase binding"/>
    <property type="evidence" value="ECO:0007669"/>
    <property type="project" value="InterPro"/>
</dbReference>
<accession>A0A3Q2XFU7</accession>
<reference evidence="5" key="2">
    <citation type="submission" date="2025-09" db="UniProtKB">
        <authorList>
            <consortium name="Ensembl"/>
        </authorList>
    </citation>
    <scope>IDENTIFICATION</scope>
</reference>
<dbReference type="InterPro" id="IPR010911">
    <property type="entry name" value="Rab_BD"/>
</dbReference>
<sequence length="128" mass="15065">MDVADDLNLSFLLEHERDSILKVLQKDEKLRKREEKRIRKLKNELLEIKRKGSRPPRESAERQCARCIKTLGLIFDRGELCDECQLRVCSECRVSAPKRRQWRCNVCFELCVVRMSLARSHLGVDILP</sequence>
<dbReference type="GO" id="GO:0003779">
    <property type="term" value="F:actin binding"/>
    <property type="evidence" value="ECO:0007669"/>
    <property type="project" value="TreeGrafter"/>
</dbReference>
<dbReference type="GO" id="GO:0048471">
    <property type="term" value="C:perinuclear region of cytoplasm"/>
    <property type="evidence" value="ECO:0007669"/>
    <property type="project" value="UniProtKB-SubCell"/>
</dbReference>
<dbReference type="InterPro" id="IPR041282">
    <property type="entry name" value="FYVE_2"/>
</dbReference>
<dbReference type="PROSITE" id="PS50916">
    <property type="entry name" value="RABBD"/>
    <property type="match status" value="1"/>
</dbReference>
<dbReference type="OMA" id="ESAERQC"/>
<feature type="domain" description="RabBD" evidence="4">
    <location>
        <begin position="6"/>
        <end position="106"/>
    </location>
</feature>
<dbReference type="GeneTree" id="ENSGT00940000158618"/>
<evidence type="ECO:0000313" key="5">
    <source>
        <dbReference type="Ensembl" id="ENSHCOP00000003193.1"/>
    </source>
</evidence>
<evidence type="ECO:0000256" key="3">
    <source>
        <dbReference type="SAM" id="Coils"/>
    </source>
</evidence>
<evidence type="ECO:0000259" key="4">
    <source>
        <dbReference type="PROSITE" id="PS50916"/>
    </source>
</evidence>
<comment type="subcellular location">
    <subcellularLocation>
        <location evidence="1">Cytoplasm</location>
        <location evidence="1">Perinuclear region</location>
    </subcellularLocation>
</comment>